<keyword evidence="9 13" id="KW-0665">Pyrimidine biosynthesis</keyword>
<dbReference type="PROSITE" id="PS00912">
    <property type="entry name" value="DHODEHASE_2"/>
    <property type="match status" value="1"/>
</dbReference>
<comment type="function">
    <text evidence="1 13">Catalyzes the conversion of dihydroorotate to orotate with quinone as electron acceptor.</text>
</comment>
<comment type="subunit">
    <text evidence="5 13">Monomer.</text>
</comment>
<dbReference type="GO" id="GO:0005886">
    <property type="term" value="C:plasma membrane"/>
    <property type="evidence" value="ECO:0007669"/>
    <property type="project" value="UniProtKB-SubCell"/>
</dbReference>
<dbReference type="FunFam" id="3.20.20.70:FF:000123">
    <property type="entry name" value="Dihydroorotate dehydrogenase (quinone)"/>
    <property type="match status" value="1"/>
</dbReference>
<dbReference type="EC" id="1.3.5.2" evidence="13"/>
<dbReference type="GO" id="GO:0044205">
    <property type="term" value="P:'de novo' UMP biosynthetic process"/>
    <property type="evidence" value="ECO:0007669"/>
    <property type="project" value="UniProtKB-UniRule"/>
</dbReference>
<keyword evidence="8 13" id="KW-0288">FMN</keyword>
<feature type="active site" description="Nucleophile" evidence="13">
    <location>
        <position position="185"/>
    </location>
</feature>
<gene>
    <name evidence="13 16" type="primary">pyrD</name>
    <name evidence="16" type="ORF">GCM10012280_08550</name>
</gene>
<evidence type="ECO:0000256" key="5">
    <source>
        <dbReference type="ARBA" id="ARBA00011245"/>
    </source>
</evidence>
<evidence type="ECO:0000256" key="13">
    <source>
        <dbReference type="HAMAP-Rule" id="MF_00225"/>
    </source>
</evidence>
<comment type="caution">
    <text evidence="16">The sequence shown here is derived from an EMBL/GenBank/DDBJ whole genome shotgun (WGS) entry which is preliminary data.</text>
</comment>
<dbReference type="InterPro" id="IPR013785">
    <property type="entry name" value="Aldolase_TIM"/>
</dbReference>
<dbReference type="Proteomes" id="UP000641932">
    <property type="component" value="Unassembled WGS sequence"/>
</dbReference>
<feature type="binding site" evidence="13">
    <location>
        <begin position="260"/>
        <end position="261"/>
    </location>
    <ligand>
        <name>substrate</name>
    </ligand>
</feature>
<dbReference type="GO" id="GO:0006207">
    <property type="term" value="P:'de novo' pyrimidine nucleobase biosynthetic process"/>
    <property type="evidence" value="ECO:0007669"/>
    <property type="project" value="UniProtKB-UniRule"/>
</dbReference>
<dbReference type="InterPro" id="IPR050074">
    <property type="entry name" value="DHO_dehydrogenase"/>
</dbReference>
<keyword evidence="6 13" id="KW-1003">Cell membrane</keyword>
<feature type="compositionally biased region" description="Basic and acidic residues" evidence="14">
    <location>
        <begin position="393"/>
        <end position="403"/>
    </location>
</feature>
<organism evidence="16 17">
    <name type="scientific">Wenjunlia tyrosinilytica</name>
    <dbReference type="NCBI Taxonomy" id="1544741"/>
    <lineage>
        <taxon>Bacteria</taxon>
        <taxon>Bacillati</taxon>
        <taxon>Actinomycetota</taxon>
        <taxon>Actinomycetes</taxon>
        <taxon>Kitasatosporales</taxon>
        <taxon>Streptomycetaceae</taxon>
        <taxon>Wenjunlia</taxon>
    </lineage>
</organism>
<feature type="binding site" evidence="13">
    <location>
        <position position="285"/>
    </location>
    <ligand>
        <name>FMN</name>
        <dbReference type="ChEBI" id="CHEBI:58210"/>
    </ligand>
</feature>
<feature type="compositionally biased region" description="Low complexity" evidence="14">
    <location>
        <begin position="375"/>
        <end position="391"/>
    </location>
</feature>
<feature type="binding site" evidence="13">
    <location>
        <position position="91"/>
    </location>
    <ligand>
        <name>FMN</name>
        <dbReference type="ChEBI" id="CHEBI:58210"/>
    </ligand>
</feature>
<dbReference type="HAMAP" id="MF_00225">
    <property type="entry name" value="DHO_dh_type2"/>
    <property type="match status" value="1"/>
</dbReference>
<feature type="binding site" evidence="13">
    <location>
        <begin position="67"/>
        <end position="71"/>
    </location>
    <ligand>
        <name>FMN</name>
        <dbReference type="ChEBI" id="CHEBI:58210"/>
    </ligand>
</feature>
<dbReference type="PANTHER" id="PTHR48109:SF4">
    <property type="entry name" value="DIHYDROOROTATE DEHYDROGENASE (QUINONE), MITOCHONDRIAL"/>
    <property type="match status" value="1"/>
</dbReference>
<evidence type="ECO:0000313" key="16">
    <source>
        <dbReference type="EMBL" id="GGO82294.1"/>
    </source>
</evidence>
<feature type="binding site" evidence="13">
    <location>
        <begin position="335"/>
        <end position="336"/>
    </location>
    <ligand>
        <name>FMN</name>
        <dbReference type="ChEBI" id="CHEBI:58210"/>
    </ligand>
</feature>
<feature type="binding site" evidence="13">
    <location>
        <position position="259"/>
    </location>
    <ligand>
        <name>FMN</name>
        <dbReference type="ChEBI" id="CHEBI:58210"/>
    </ligand>
</feature>
<feature type="binding site" evidence="13">
    <location>
        <position position="149"/>
    </location>
    <ligand>
        <name>FMN</name>
        <dbReference type="ChEBI" id="CHEBI:58210"/>
    </ligand>
</feature>
<comment type="cofactor">
    <cofactor evidence="13">
        <name>FMN</name>
        <dbReference type="ChEBI" id="CHEBI:58210"/>
    </cofactor>
    <text evidence="13">Binds 1 FMN per subunit.</text>
</comment>
<dbReference type="NCBIfam" id="NF003648">
    <property type="entry name" value="PRK05286.2-1"/>
    <property type="match status" value="1"/>
</dbReference>
<evidence type="ECO:0000256" key="10">
    <source>
        <dbReference type="ARBA" id="ARBA00023002"/>
    </source>
</evidence>
<comment type="pathway">
    <text evidence="3 13">Pyrimidine metabolism; UMP biosynthesis via de novo pathway; orotate from (S)-dihydroorotate (quinone route): step 1/1.</text>
</comment>
<evidence type="ECO:0000256" key="14">
    <source>
        <dbReference type="SAM" id="MobiDB-lite"/>
    </source>
</evidence>
<dbReference type="InterPro" id="IPR001295">
    <property type="entry name" value="Dihydroorotate_DH_CS"/>
</dbReference>
<evidence type="ECO:0000259" key="15">
    <source>
        <dbReference type="Pfam" id="PF01180"/>
    </source>
</evidence>
<dbReference type="RefSeq" id="WP_189130150.1">
    <property type="nucleotide sequence ID" value="NZ_BMMS01000003.1"/>
</dbReference>
<feature type="domain" description="Dihydroorotate dehydrogenase catalytic" evidence="15">
    <location>
        <begin position="50"/>
        <end position="357"/>
    </location>
</feature>
<name>A0A917ZHM8_9ACTN</name>
<feature type="binding site" evidence="13">
    <location>
        <position position="187"/>
    </location>
    <ligand>
        <name>substrate</name>
    </ligand>
</feature>
<dbReference type="Pfam" id="PF01180">
    <property type="entry name" value="DHO_dh"/>
    <property type="match status" value="1"/>
</dbReference>
<evidence type="ECO:0000256" key="1">
    <source>
        <dbReference type="ARBA" id="ARBA00003125"/>
    </source>
</evidence>
<dbReference type="GO" id="GO:0005737">
    <property type="term" value="C:cytoplasm"/>
    <property type="evidence" value="ECO:0007669"/>
    <property type="project" value="InterPro"/>
</dbReference>
<evidence type="ECO:0000256" key="9">
    <source>
        <dbReference type="ARBA" id="ARBA00022975"/>
    </source>
</evidence>
<feature type="compositionally biased region" description="Low complexity" evidence="14">
    <location>
        <begin position="404"/>
        <end position="420"/>
    </location>
</feature>
<dbReference type="SUPFAM" id="SSF51395">
    <property type="entry name" value="FMN-linked oxidoreductases"/>
    <property type="match status" value="1"/>
</dbReference>
<dbReference type="InterPro" id="IPR005720">
    <property type="entry name" value="Dihydroorotate_DH_cat"/>
</dbReference>
<dbReference type="NCBIfam" id="NF003652">
    <property type="entry name" value="PRK05286.2-5"/>
    <property type="match status" value="1"/>
</dbReference>
<dbReference type="Gene3D" id="3.20.20.70">
    <property type="entry name" value="Aldolase class I"/>
    <property type="match status" value="1"/>
</dbReference>
<comment type="catalytic activity">
    <reaction evidence="12 13">
        <text>(S)-dihydroorotate + a quinone = orotate + a quinol</text>
        <dbReference type="Rhea" id="RHEA:30187"/>
        <dbReference type="ChEBI" id="CHEBI:24646"/>
        <dbReference type="ChEBI" id="CHEBI:30839"/>
        <dbReference type="ChEBI" id="CHEBI:30864"/>
        <dbReference type="ChEBI" id="CHEBI:132124"/>
        <dbReference type="EC" id="1.3.5.2"/>
    </reaction>
</comment>
<feature type="binding site" evidence="13">
    <location>
        <position position="231"/>
    </location>
    <ligand>
        <name>FMN</name>
        <dbReference type="ChEBI" id="CHEBI:58210"/>
    </ligand>
</feature>
<dbReference type="NCBIfam" id="NF003645">
    <property type="entry name" value="PRK05286.1-2"/>
    <property type="match status" value="1"/>
</dbReference>
<dbReference type="InterPro" id="IPR005719">
    <property type="entry name" value="Dihydroorotate_DH_2"/>
</dbReference>
<evidence type="ECO:0000256" key="7">
    <source>
        <dbReference type="ARBA" id="ARBA00022630"/>
    </source>
</evidence>
<keyword evidence="11 13" id="KW-0472">Membrane</keyword>
<feature type="binding site" evidence="13">
    <location>
        <position position="182"/>
    </location>
    <ligand>
        <name>substrate</name>
    </ligand>
</feature>
<accession>A0A917ZHM8</accession>
<evidence type="ECO:0000256" key="2">
    <source>
        <dbReference type="ARBA" id="ARBA00004202"/>
    </source>
</evidence>
<sequence length="434" mass="45785">MYRLFFNLIFKRMDPEKAHRSAFTWIRVAAALPGVRSLTAFLLAPRQRSLSVKALGLEMPGPFGLAAGFDKNAMGIDGLSMLGFDHVEIGTVTAEPQPGNPAPRLFRLVEDRALINRMGFNNEGSSAVAARLAARADQPWRRKTVIGVNIGKTKVVPESEAVADYVTSTERLAPHADYLVVNVSSPNTPGLRDLQAVDRLRPLLSAVRAAADNSAERRGPAERRRLPLLVKIAPDLADEDVDAVADLALELGLDGIIATNTTIGREGLATDAATVEGIGAGGLSGAPLKARSLEVLRRLRARTGDRLTLIAVGGVESADDVWERILSGATLVQGYSALIYEGPFWCRRIHRGLAARLKASPYGTLAEAVGADAVPEPAPAEAEPAPASADGNDGPRPEAHPGGREAAPGGREAAPGGREAVPGSPDPDSEENTA</sequence>
<dbReference type="GO" id="GO:0106430">
    <property type="term" value="F:dihydroorotate dehydrogenase (quinone) activity"/>
    <property type="evidence" value="ECO:0007669"/>
    <property type="project" value="UniProtKB-EC"/>
</dbReference>
<protein>
    <recommendedName>
        <fullName evidence="13">Dihydroorotate dehydrogenase (quinone)</fullName>
        <ecNumber evidence="13">1.3.5.2</ecNumber>
    </recommendedName>
    <alternativeName>
        <fullName evidence="13">DHOdehase</fullName>
        <shortName evidence="13">DHOD</shortName>
        <shortName evidence="13">DHODase</shortName>
    </alternativeName>
    <alternativeName>
        <fullName evidence="13">Dihydroorotate oxidase</fullName>
    </alternativeName>
</protein>
<dbReference type="CDD" id="cd04738">
    <property type="entry name" value="DHOD_2_like"/>
    <property type="match status" value="1"/>
</dbReference>
<dbReference type="NCBIfam" id="TIGR01036">
    <property type="entry name" value="pyrD_sub2"/>
    <property type="match status" value="1"/>
</dbReference>
<evidence type="ECO:0000256" key="8">
    <source>
        <dbReference type="ARBA" id="ARBA00022643"/>
    </source>
</evidence>
<feature type="binding site" evidence="13">
    <location>
        <position position="314"/>
    </location>
    <ligand>
        <name>FMN</name>
        <dbReference type="ChEBI" id="CHEBI:58210"/>
    </ligand>
</feature>
<feature type="binding site" evidence="13">
    <location>
        <position position="71"/>
    </location>
    <ligand>
        <name>substrate</name>
    </ligand>
</feature>
<dbReference type="AlphaFoldDB" id="A0A917ZHM8"/>
<keyword evidence="7 13" id="KW-0285">Flavoprotein</keyword>
<feature type="binding site" evidence="13">
    <location>
        <begin position="116"/>
        <end position="120"/>
    </location>
    <ligand>
        <name>substrate</name>
    </ligand>
</feature>
<evidence type="ECO:0000256" key="6">
    <source>
        <dbReference type="ARBA" id="ARBA00022475"/>
    </source>
</evidence>
<evidence type="ECO:0000256" key="3">
    <source>
        <dbReference type="ARBA" id="ARBA00005161"/>
    </source>
</evidence>
<comment type="subcellular location">
    <subcellularLocation>
        <location evidence="2 13">Cell membrane</location>
        <topology evidence="2 13">Peripheral membrane protein</topology>
    </subcellularLocation>
</comment>
<evidence type="ECO:0000256" key="12">
    <source>
        <dbReference type="ARBA" id="ARBA00048639"/>
    </source>
</evidence>
<reference evidence="16" key="2">
    <citation type="submission" date="2020-09" db="EMBL/GenBank/DDBJ databases">
        <authorList>
            <person name="Sun Q."/>
            <person name="Zhou Y."/>
        </authorList>
    </citation>
    <scope>NUCLEOTIDE SEQUENCE</scope>
    <source>
        <strain evidence="16">CGMCC 4.7201</strain>
    </source>
</reference>
<reference evidence="16" key="1">
    <citation type="journal article" date="2014" name="Int. J. Syst. Evol. Microbiol.">
        <title>Complete genome sequence of Corynebacterium casei LMG S-19264T (=DSM 44701T), isolated from a smear-ripened cheese.</title>
        <authorList>
            <consortium name="US DOE Joint Genome Institute (JGI-PGF)"/>
            <person name="Walter F."/>
            <person name="Albersmeier A."/>
            <person name="Kalinowski J."/>
            <person name="Ruckert C."/>
        </authorList>
    </citation>
    <scope>NUCLEOTIDE SEQUENCE</scope>
    <source>
        <strain evidence="16">CGMCC 4.7201</strain>
    </source>
</reference>
<keyword evidence="10 13" id="KW-0560">Oxidoreductase</keyword>
<feature type="binding site" evidence="13">
    <location>
        <position position="182"/>
    </location>
    <ligand>
        <name>FMN</name>
        <dbReference type="ChEBI" id="CHEBI:58210"/>
    </ligand>
</feature>
<dbReference type="EMBL" id="BMMS01000003">
    <property type="protein sequence ID" value="GGO82294.1"/>
    <property type="molecule type" value="Genomic_DNA"/>
</dbReference>
<keyword evidence="17" id="KW-1185">Reference proteome</keyword>
<comment type="similarity">
    <text evidence="4 13">Belongs to the dihydroorotate dehydrogenase family. Type 2 subfamily.</text>
</comment>
<evidence type="ECO:0000256" key="4">
    <source>
        <dbReference type="ARBA" id="ARBA00005359"/>
    </source>
</evidence>
<evidence type="ECO:0000256" key="11">
    <source>
        <dbReference type="ARBA" id="ARBA00023136"/>
    </source>
</evidence>
<evidence type="ECO:0000313" key="17">
    <source>
        <dbReference type="Proteomes" id="UP000641932"/>
    </source>
</evidence>
<feature type="region of interest" description="Disordered" evidence="14">
    <location>
        <begin position="375"/>
        <end position="434"/>
    </location>
</feature>
<proteinExistence type="inferred from homology"/>
<dbReference type="PANTHER" id="PTHR48109">
    <property type="entry name" value="DIHYDROOROTATE DEHYDROGENASE (QUINONE), MITOCHONDRIAL-RELATED"/>
    <property type="match status" value="1"/>
</dbReference>